<feature type="transmembrane region" description="Helical" evidence="1">
    <location>
        <begin position="226"/>
        <end position="244"/>
    </location>
</feature>
<protein>
    <submittedName>
        <fullName evidence="4">Bifunctional diguanylate cyclase/phosphodiesterase</fullName>
    </submittedName>
</protein>
<dbReference type="Gene3D" id="3.20.20.450">
    <property type="entry name" value="EAL domain"/>
    <property type="match status" value="1"/>
</dbReference>
<evidence type="ECO:0000256" key="1">
    <source>
        <dbReference type="SAM" id="Phobius"/>
    </source>
</evidence>
<dbReference type="InterPro" id="IPR029787">
    <property type="entry name" value="Nucleotide_cyclase"/>
</dbReference>
<feature type="transmembrane region" description="Helical" evidence="1">
    <location>
        <begin position="143"/>
        <end position="161"/>
    </location>
</feature>
<dbReference type="PANTHER" id="PTHR33121">
    <property type="entry name" value="CYCLIC DI-GMP PHOSPHODIESTERASE PDEF"/>
    <property type="match status" value="1"/>
</dbReference>
<comment type="caution">
    <text evidence="4">The sequence shown here is derived from an EMBL/GenBank/DDBJ whole genome shotgun (WGS) entry which is preliminary data.</text>
</comment>
<feature type="transmembrane region" description="Helical" evidence="1">
    <location>
        <begin position="114"/>
        <end position="131"/>
    </location>
</feature>
<dbReference type="SUPFAM" id="SSF55073">
    <property type="entry name" value="Nucleotide cyclase"/>
    <property type="match status" value="1"/>
</dbReference>
<feature type="transmembrane region" description="Helical" evidence="1">
    <location>
        <begin position="203"/>
        <end position="220"/>
    </location>
</feature>
<feature type="domain" description="GGDEF" evidence="3">
    <location>
        <begin position="349"/>
        <end position="479"/>
    </location>
</feature>
<dbReference type="Pfam" id="PF00990">
    <property type="entry name" value="GGDEF"/>
    <property type="match status" value="1"/>
</dbReference>
<dbReference type="NCBIfam" id="TIGR00254">
    <property type="entry name" value="GGDEF"/>
    <property type="match status" value="1"/>
</dbReference>
<feature type="domain" description="EAL" evidence="2">
    <location>
        <begin position="488"/>
        <end position="746"/>
    </location>
</feature>
<dbReference type="Gene3D" id="3.30.70.270">
    <property type="match status" value="1"/>
</dbReference>
<dbReference type="InterPro" id="IPR001633">
    <property type="entry name" value="EAL_dom"/>
</dbReference>
<evidence type="ECO:0000259" key="3">
    <source>
        <dbReference type="PROSITE" id="PS50887"/>
    </source>
</evidence>
<dbReference type="SMART" id="SM00267">
    <property type="entry name" value="GGDEF"/>
    <property type="match status" value="1"/>
</dbReference>
<dbReference type="EMBL" id="JBHMDM010000004">
    <property type="protein sequence ID" value="MFB9377154.1"/>
    <property type="molecule type" value="Genomic_DNA"/>
</dbReference>
<keyword evidence="1" id="KW-0812">Transmembrane</keyword>
<dbReference type="CDD" id="cd01948">
    <property type="entry name" value="EAL"/>
    <property type="match status" value="1"/>
</dbReference>
<feature type="transmembrane region" description="Helical" evidence="1">
    <location>
        <begin position="264"/>
        <end position="285"/>
    </location>
</feature>
<keyword evidence="1" id="KW-0472">Membrane</keyword>
<feature type="transmembrane region" description="Helical" evidence="1">
    <location>
        <begin position="173"/>
        <end position="191"/>
    </location>
</feature>
<dbReference type="Pfam" id="PF00563">
    <property type="entry name" value="EAL"/>
    <property type="match status" value="1"/>
</dbReference>
<dbReference type="PANTHER" id="PTHR33121:SF70">
    <property type="entry name" value="SIGNALING PROTEIN YKOW"/>
    <property type="match status" value="1"/>
</dbReference>
<evidence type="ECO:0000313" key="5">
    <source>
        <dbReference type="Proteomes" id="UP001589748"/>
    </source>
</evidence>
<dbReference type="InterPro" id="IPR035919">
    <property type="entry name" value="EAL_sf"/>
</dbReference>
<feature type="transmembrane region" description="Helical" evidence="1">
    <location>
        <begin position="81"/>
        <end position="102"/>
    </location>
</feature>
<feature type="transmembrane region" description="Helical" evidence="1">
    <location>
        <begin position="42"/>
        <end position="60"/>
    </location>
</feature>
<evidence type="ECO:0000259" key="2">
    <source>
        <dbReference type="PROSITE" id="PS50883"/>
    </source>
</evidence>
<gene>
    <name evidence="4" type="ORF">ACFFVI_09235</name>
</gene>
<accession>A0ABV5LSW1</accession>
<keyword evidence="5" id="KW-1185">Reference proteome</keyword>
<keyword evidence="1" id="KW-1133">Transmembrane helix</keyword>
<dbReference type="PROSITE" id="PS50883">
    <property type="entry name" value="EAL"/>
    <property type="match status" value="1"/>
</dbReference>
<dbReference type="SMART" id="SM00052">
    <property type="entry name" value="EAL"/>
    <property type="match status" value="1"/>
</dbReference>
<dbReference type="PROSITE" id="PS50887">
    <property type="entry name" value="GGDEF"/>
    <property type="match status" value="1"/>
</dbReference>
<dbReference type="CDD" id="cd01949">
    <property type="entry name" value="GGDEF"/>
    <property type="match status" value="1"/>
</dbReference>
<organism evidence="4 5">
    <name type="scientific">Kineococcus gynurae</name>
    <dbReference type="NCBI Taxonomy" id="452979"/>
    <lineage>
        <taxon>Bacteria</taxon>
        <taxon>Bacillati</taxon>
        <taxon>Actinomycetota</taxon>
        <taxon>Actinomycetes</taxon>
        <taxon>Kineosporiales</taxon>
        <taxon>Kineosporiaceae</taxon>
        <taxon>Kineococcus</taxon>
    </lineage>
</organism>
<reference evidence="4 5" key="1">
    <citation type="submission" date="2024-09" db="EMBL/GenBank/DDBJ databases">
        <authorList>
            <person name="Sun Q."/>
            <person name="Mori K."/>
        </authorList>
    </citation>
    <scope>NUCLEOTIDE SEQUENCE [LARGE SCALE GENOMIC DNA]</scope>
    <source>
        <strain evidence="4 5">TISTR 1856</strain>
    </source>
</reference>
<dbReference type="RefSeq" id="WP_380135015.1">
    <property type="nucleotide sequence ID" value="NZ_JBHLUI010000003.1"/>
</dbReference>
<dbReference type="Proteomes" id="UP001589748">
    <property type="component" value="Unassembled WGS sequence"/>
</dbReference>
<sequence>MRSASLEPARTPRVPAPLLLAVLGVAALPHLPGPTGGRVGDLLGLLVAVTALLLLLWSTRRQSRLRGSETTALAYRRLAQAHLVMALGAGVDVVLWALRLLIPAAGSLPDPGTGSFLAAGPATVCTLVALLRGRRGRGKEWATVAAGFLLATAVLVLLDLPGGAAPSPVVDHVRIPGVALLLAALGLRMLLLHAGRRLRSPGAWVATLAWWLPSVLVLLAPGTGTVSAVPLALVAIASTLVVRATGADRRRDEAVLFPVLSGRATVLTCFAIVTVAVVLLTAQAFGVLPDPPASAALCAAVLLVLVRSRDLVGSLQHLAATTELALTDELTGVGNRRSLLRRLATPTAAGSALLCVDLDRFKDVNDRYGHEVGDLALRCVSGALAENLPAGSLLARIGGDEFAVLLPATWSDPQALAHRLFVDVRAALQDDPRLTELGLSIGVALPVEGALEPGDLLRRADAAMYAAKTAGGGVSLYDEVIDADARVKARLLADLTDLFNAPERLESELVVHYQPQLEAGTGRVVGVEALVRWQHPDLGLIPPLDFLPVVEEHGLMADLTFYVLRRASIEARSWGEAGRRLRISVNLSASTLAHPHLLTFVEAALAMSRLEVGRLVLEVTETTLMSDPDRALELTRVLTERGVQLSIDDYGTGYSSLSYLTDLPASELKLDQAFTRRVRDEPRTAAIVAATVALAHRLGLRVVAEGVEDPATLALLGRLGADESQGYLHSRPLPAAELAAWLARREDDARREEVTEDGATV</sequence>
<proteinExistence type="predicted"/>
<dbReference type="SUPFAM" id="SSF141868">
    <property type="entry name" value="EAL domain-like"/>
    <property type="match status" value="1"/>
</dbReference>
<dbReference type="InterPro" id="IPR050706">
    <property type="entry name" value="Cyclic-di-GMP_PDE-like"/>
</dbReference>
<dbReference type="InterPro" id="IPR000160">
    <property type="entry name" value="GGDEF_dom"/>
</dbReference>
<evidence type="ECO:0000313" key="4">
    <source>
        <dbReference type="EMBL" id="MFB9377154.1"/>
    </source>
</evidence>
<name>A0ABV5LSW1_9ACTN</name>
<dbReference type="InterPro" id="IPR043128">
    <property type="entry name" value="Rev_trsase/Diguanyl_cyclase"/>
</dbReference>